<name>A0A6G1H209_9PEZI</name>
<protein>
    <submittedName>
        <fullName evidence="3">Uncharacterized protein</fullName>
    </submittedName>
</protein>
<gene>
    <name evidence="3" type="ORF">K402DRAFT_376349</name>
</gene>
<dbReference type="AlphaFoldDB" id="A0A6G1H209"/>
<dbReference type="PANTHER" id="PTHR37577">
    <property type="entry name" value="INTEGRAL MEMBRANE PROTEIN"/>
    <property type="match status" value="1"/>
</dbReference>
<evidence type="ECO:0000256" key="1">
    <source>
        <dbReference type="SAM" id="MobiDB-lite"/>
    </source>
</evidence>
<dbReference type="Proteomes" id="UP000800041">
    <property type="component" value="Unassembled WGS sequence"/>
</dbReference>
<dbReference type="OrthoDB" id="5427664at2759"/>
<evidence type="ECO:0000313" key="4">
    <source>
        <dbReference type="Proteomes" id="UP000800041"/>
    </source>
</evidence>
<feature type="region of interest" description="Disordered" evidence="1">
    <location>
        <begin position="235"/>
        <end position="263"/>
    </location>
</feature>
<reference evidence="3" key="1">
    <citation type="journal article" date="2020" name="Stud. Mycol.">
        <title>101 Dothideomycetes genomes: a test case for predicting lifestyles and emergence of pathogens.</title>
        <authorList>
            <person name="Haridas S."/>
            <person name="Albert R."/>
            <person name="Binder M."/>
            <person name="Bloem J."/>
            <person name="Labutti K."/>
            <person name="Salamov A."/>
            <person name="Andreopoulos B."/>
            <person name="Baker S."/>
            <person name="Barry K."/>
            <person name="Bills G."/>
            <person name="Bluhm B."/>
            <person name="Cannon C."/>
            <person name="Castanera R."/>
            <person name="Culley D."/>
            <person name="Daum C."/>
            <person name="Ezra D."/>
            <person name="Gonzalez J."/>
            <person name="Henrissat B."/>
            <person name="Kuo A."/>
            <person name="Liang C."/>
            <person name="Lipzen A."/>
            <person name="Lutzoni F."/>
            <person name="Magnuson J."/>
            <person name="Mondo S."/>
            <person name="Nolan M."/>
            <person name="Ohm R."/>
            <person name="Pangilinan J."/>
            <person name="Park H.-J."/>
            <person name="Ramirez L."/>
            <person name="Alfaro M."/>
            <person name="Sun H."/>
            <person name="Tritt A."/>
            <person name="Yoshinaga Y."/>
            <person name="Zwiers L.-H."/>
            <person name="Turgeon B."/>
            <person name="Goodwin S."/>
            <person name="Spatafora J."/>
            <person name="Crous P."/>
            <person name="Grigoriev I."/>
        </authorList>
    </citation>
    <scope>NUCLEOTIDE SEQUENCE</scope>
    <source>
        <strain evidence="3">CBS 113979</strain>
    </source>
</reference>
<organism evidence="3 4">
    <name type="scientific">Aulographum hederae CBS 113979</name>
    <dbReference type="NCBI Taxonomy" id="1176131"/>
    <lineage>
        <taxon>Eukaryota</taxon>
        <taxon>Fungi</taxon>
        <taxon>Dikarya</taxon>
        <taxon>Ascomycota</taxon>
        <taxon>Pezizomycotina</taxon>
        <taxon>Dothideomycetes</taxon>
        <taxon>Pleosporomycetidae</taxon>
        <taxon>Aulographales</taxon>
        <taxon>Aulographaceae</taxon>
    </lineage>
</organism>
<accession>A0A6G1H209</accession>
<keyword evidence="4" id="KW-1185">Reference proteome</keyword>
<sequence length="305" mass="34405">MANCTYVPDEAAADPDIAGIGVVLSFYITAGITFLLRISVLVAKYLSHEDCKWIQVTRPVLVSLYDQQLVTGIAIQWLALFMLHKTIPYHLFTVWLLAGISTMTQFAVFFEDFKDLGKEWFLRSLRKSAMILNCATNLVLAGFVACCFARRREGRRNCNITDHPFFFAVPAILVLFLFANLTKRNAAFNNIPDVALEENGSSEREWSFGQLLPLLLLIFPFISFLEAWRELKGDDNQHGAPVTDSNESEPLQSHPHGADETGIKLSSYTNSLKQPYSSYQQSSYGSQDQILEVPQHKNGNRYSHV</sequence>
<evidence type="ECO:0000256" key="2">
    <source>
        <dbReference type="SAM" id="Phobius"/>
    </source>
</evidence>
<evidence type="ECO:0000313" key="3">
    <source>
        <dbReference type="EMBL" id="KAF1987050.1"/>
    </source>
</evidence>
<feature type="transmembrane region" description="Helical" evidence="2">
    <location>
        <begin position="17"/>
        <end position="36"/>
    </location>
</feature>
<feature type="transmembrane region" description="Helical" evidence="2">
    <location>
        <begin position="208"/>
        <end position="228"/>
    </location>
</feature>
<dbReference type="InterPro" id="IPR053018">
    <property type="entry name" value="Elsinochrome_Biosynth-Asso"/>
</dbReference>
<feature type="transmembrane region" description="Helical" evidence="2">
    <location>
        <begin position="160"/>
        <end position="179"/>
    </location>
</feature>
<dbReference type="EMBL" id="ML977154">
    <property type="protein sequence ID" value="KAF1987050.1"/>
    <property type="molecule type" value="Genomic_DNA"/>
</dbReference>
<dbReference type="PANTHER" id="PTHR37577:SF1">
    <property type="entry name" value="INTEGRAL MEMBRANE PROTEIN"/>
    <property type="match status" value="1"/>
</dbReference>
<keyword evidence="2" id="KW-1133">Transmembrane helix</keyword>
<keyword evidence="2" id="KW-0472">Membrane</keyword>
<keyword evidence="2" id="KW-0812">Transmembrane</keyword>
<feature type="transmembrane region" description="Helical" evidence="2">
    <location>
        <begin position="130"/>
        <end position="148"/>
    </location>
</feature>
<proteinExistence type="predicted"/>
<feature type="transmembrane region" description="Helical" evidence="2">
    <location>
        <begin position="89"/>
        <end position="110"/>
    </location>
</feature>